<evidence type="ECO:0000313" key="2">
    <source>
        <dbReference type="EMBL" id="GAQ89923.1"/>
    </source>
</evidence>
<feature type="region of interest" description="Disordered" evidence="1">
    <location>
        <begin position="128"/>
        <end position="169"/>
    </location>
</feature>
<gene>
    <name evidence="2" type="ORF">KFL_005780015</name>
</gene>
<feature type="compositionally biased region" description="Acidic residues" evidence="1">
    <location>
        <begin position="8"/>
        <end position="22"/>
    </location>
</feature>
<feature type="compositionally biased region" description="Basic residues" evidence="1">
    <location>
        <begin position="221"/>
        <end position="234"/>
    </location>
</feature>
<feature type="region of interest" description="Disordered" evidence="1">
    <location>
        <begin position="567"/>
        <end position="719"/>
    </location>
</feature>
<keyword evidence="3" id="KW-1185">Reference proteome</keyword>
<feature type="compositionally biased region" description="Low complexity" evidence="1">
    <location>
        <begin position="359"/>
        <end position="374"/>
    </location>
</feature>
<accession>A0A1Y1IH03</accession>
<feature type="region of interest" description="Disordered" evidence="1">
    <location>
        <begin position="1"/>
        <end position="104"/>
    </location>
</feature>
<protein>
    <submittedName>
        <fullName evidence="2">Uncharacterized protein</fullName>
    </submittedName>
</protein>
<dbReference type="Proteomes" id="UP000054558">
    <property type="component" value="Unassembled WGS sequence"/>
</dbReference>
<feature type="region of interest" description="Disordered" evidence="1">
    <location>
        <begin position="263"/>
        <end position="287"/>
    </location>
</feature>
<feature type="compositionally biased region" description="Basic and acidic residues" evidence="1">
    <location>
        <begin position="567"/>
        <end position="582"/>
    </location>
</feature>
<feature type="compositionally biased region" description="Polar residues" evidence="1">
    <location>
        <begin position="63"/>
        <end position="78"/>
    </location>
</feature>
<feature type="compositionally biased region" description="Polar residues" evidence="1">
    <location>
        <begin position="30"/>
        <end position="40"/>
    </location>
</feature>
<feature type="region of interest" description="Disordered" evidence="1">
    <location>
        <begin position="733"/>
        <end position="778"/>
    </location>
</feature>
<name>A0A1Y1IH03_KLENI</name>
<feature type="compositionally biased region" description="Low complexity" evidence="1">
    <location>
        <begin position="625"/>
        <end position="637"/>
    </location>
</feature>
<dbReference type="EMBL" id="DF237527">
    <property type="protein sequence ID" value="GAQ89923.1"/>
    <property type="molecule type" value="Genomic_DNA"/>
</dbReference>
<feature type="region of interest" description="Disordered" evidence="1">
    <location>
        <begin position="299"/>
        <end position="389"/>
    </location>
</feature>
<feature type="region of interest" description="Disordered" evidence="1">
    <location>
        <begin position="537"/>
        <end position="556"/>
    </location>
</feature>
<sequence>MRLPWDSDVSESEGTQAEDIEGAEYANRSVDGSQSGQSLQGFFDDQDSDGIQGPSFYRALNNEGDSPTSPFANWSTDSAFGKPVSVSPSLKRKRKSFQGEGARCPEEACLEEDIGGLVLTGRALARKRRRTVLSQESEGAEEKHVPTLQPVSPELGVATGNGHDVNQQFSGSAAGELHFKGPFRTPSHPAVEPRFAAAEPTPLVEAAGGSKSSVPKAGPPAKKKSHKRATHSKREKPIPAPMDEAARVDIQAAREAHFRTLEGLRPHPNGQETTARRMPEAQGGGNQCAQVAAAAETVRERSRVDVTVPEVGEEDQQGGERFITAVRQSIQHSPREALRHAEELERRQDARQRLQGTPAENSSDASSRSSVAEAGEPSAAPNFDPRSRLATCASVGDELEGGQDVRQSLRGIAVEVVSRAARPSSVVDADQPSITPNRNEPSLEDEPGVATGDGDDVCQQFTGSAAGELHNTDPFPASPHHADELRSAATEPTPSIEVHGVSTSGAPKTGRPTKKKLHKRVKPIPAPAMVRRMFEAQGGGHRAAQEAVAAEAPGERPFVDATVAQVREEEQQSGRKYFDKAMRQSQQHSPREAIGQAEEFERGQDACQRFPGIPPDNLSSATSLAPGAEAGEPSAAPNFDLPSRSAAWASIEADLQPGRGEGSDERQQLQAIAAEVVSRATIPPPDVMAGQRNTSPNPNEPPRLDSEASFEDGFEGSQDERQQLRGFAARDLNSAATPPPVVDAGQPSTAPTRNEPSRPRDQASIEDDGSSVDPRPGQIVVHEEHGGKLLTVKKAELGTFFFAKRKFDDKVDYQDAKNGPQGCCRRHGEVLGHQVEIRRLRPSREFGSYPDWPSAYPNLRDELHLEEAIKAGCPCKPYLDLERDGGLPDGETLETVIGAFEEAIKAIFESEYGLELPKEAFNWIPCDYGPGGKFSLHLVISSHSPQFVYRSNLAPPADPQGAGHLARKFGLRLPDCYAELIDQSVYTRNRGIRLPFCSKPSNPHSRLIPLDESKPYADACITWFDDHVQAIKVPDVLLRAVRPRERPENPGHLNPRAASMYEVQRCTELIQNLHPTAYHRGSANSLNFSWHDRSEPCYSGHVHAGGRDILCVADCERNAVFAVCSSERVDPETGVCCKNLPAKYLGPYWVDNETWKDGAAEIDLKYLDRDPLAAAPMDLALIRAGVRPLTDKVVFNDIVNKWLEGRYKTLPIRSPMGSGKSMLLAALLAEVSRSA</sequence>
<proteinExistence type="predicted"/>
<feature type="region of interest" description="Disordered" evidence="1">
    <location>
        <begin position="205"/>
        <end position="242"/>
    </location>
</feature>
<feature type="compositionally biased region" description="Basic and acidic residues" evidence="1">
    <location>
        <begin position="333"/>
        <end position="352"/>
    </location>
</feature>
<organism evidence="2 3">
    <name type="scientific">Klebsormidium nitens</name>
    <name type="common">Green alga</name>
    <name type="synonym">Ulothrix nitens</name>
    <dbReference type="NCBI Taxonomy" id="105231"/>
    <lineage>
        <taxon>Eukaryota</taxon>
        <taxon>Viridiplantae</taxon>
        <taxon>Streptophyta</taxon>
        <taxon>Klebsormidiophyceae</taxon>
        <taxon>Klebsormidiales</taxon>
        <taxon>Klebsormidiaceae</taxon>
        <taxon>Klebsormidium</taxon>
    </lineage>
</organism>
<feature type="compositionally biased region" description="Low complexity" evidence="1">
    <location>
        <begin position="417"/>
        <end position="427"/>
    </location>
</feature>
<feature type="compositionally biased region" description="Basic residues" evidence="1">
    <location>
        <begin position="511"/>
        <end position="522"/>
    </location>
</feature>
<dbReference type="AlphaFoldDB" id="A0A1Y1IH03"/>
<evidence type="ECO:0000256" key="1">
    <source>
        <dbReference type="SAM" id="MobiDB-lite"/>
    </source>
</evidence>
<feature type="region of interest" description="Disordered" evidence="1">
    <location>
        <begin position="417"/>
        <end position="527"/>
    </location>
</feature>
<reference evidence="2 3" key="1">
    <citation type="journal article" date="2014" name="Nat. Commun.">
        <title>Klebsormidium flaccidum genome reveals primary factors for plant terrestrial adaptation.</title>
        <authorList>
            <person name="Hori K."/>
            <person name="Maruyama F."/>
            <person name="Fujisawa T."/>
            <person name="Togashi T."/>
            <person name="Yamamoto N."/>
            <person name="Seo M."/>
            <person name="Sato S."/>
            <person name="Yamada T."/>
            <person name="Mori H."/>
            <person name="Tajima N."/>
            <person name="Moriyama T."/>
            <person name="Ikeuchi M."/>
            <person name="Watanabe M."/>
            <person name="Wada H."/>
            <person name="Kobayashi K."/>
            <person name="Saito M."/>
            <person name="Masuda T."/>
            <person name="Sasaki-Sekimoto Y."/>
            <person name="Mashiguchi K."/>
            <person name="Awai K."/>
            <person name="Shimojima M."/>
            <person name="Masuda S."/>
            <person name="Iwai M."/>
            <person name="Nobusawa T."/>
            <person name="Narise T."/>
            <person name="Kondo S."/>
            <person name="Saito H."/>
            <person name="Sato R."/>
            <person name="Murakawa M."/>
            <person name="Ihara Y."/>
            <person name="Oshima-Yamada Y."/>
            <person name="Ohtaka K."/>
            <person name="Satoh M."/>
            <person name="Sonobe K."/>
            <person name="Ishii M."/>
            <person name="Ohtani R."/>
            <person name="Kanamori-Sato M."/>
            <person name="Honoki R."/>
            <person name="Miyazaki D."/>
            <person name="Mochizuki H."/>
            <person name="Umetsu J."/>
            <person name="Higashi K."/>
            <person name="Shibata D."/>
            <person name="Kamiya Y."/>
            <person name="Sato N."/>
            <person name="Nakamura Y."/>
            <person name="Tabata S."/>
            <person name="Ida S."/>
            <person name="Kurokawa K."/>
            <person name="Ohta H."/>
        </authorList>
    </citation>
    <scope>NUCLEOTIDE SEQUENCE [LARGE SCALE GENOMIC DNA]</scope>
    <source>
        <strain evidence="2 3">NIES-2285</strain>
    </source>
</reference>
<evidence type="ECO:0000313" key="3">
    <source>
        <dbReference type="Proteomes" id="UP000054558"/>
    </source>
</evidence>